<dbReference type="InterPro" id="IPR036177">
    <property type="entry name" value="Peptidase_M55_sf"/>
</dbReference>
<dbReference type="PIRSF" id="PIRSF015853">
    <property type="entry name" value="Pep_DppA"/>
    <property type="match status" value="1"/>
</dbReference>
<dbReference type="Gene3D" id="3.30.1360.130">
    <property type="entry name" value="Dipeptide transport protein"/>
    <property type="match status" value="1"/>
</dbReference>
<name>A0A7C2BJR4_9CREN</name>
<protein>
    <submittedName>
        <fullName evidence="1">Aminopeptidase</fullName>
    </submittedName>
</protein>
<evidence type="ECO:0000313" key="1">
    <source>
        <dbReference type="EMBL" id="HEF86795.1"/>
    </source>
</evidence>
<dbReference type="EMBL" id="DSJT01000003">
    <property type="protein sequence ID" value="HEF86795.1"/>
    <property type="molecule type" value="Genomic_DNA"/>
</dbReference>
<dbReference type="AlphaFoldDB" id="A0A7C2BJR4"/>
<proteinExistence type="predicted"/>
<sequence>MKAFISLDVEGLPGVSSITMLNPWSSQFERTVRVATKIVNTLIEELSNHGFLEIIIADSHGLMTNLDYSEIKGDAKIIQGYPRPLSMVTTLDPSFNASMFIGYHSAAGTVHGILDHTMSGRTFSEIRVNGVRASEFLLNGLYSSENNVPIALVAGDEYLEPEINSFSPGTVFVPFKKGVSRYSAIMPSIEIILNQLKLGVREAVKRLNERKIGLISLGKPYVVEAVFRDSLIADIVEQYDKFQRLDAYTVKFVAETARELIGLIELLAIVGYGVDALKNTIK</sequence>
<keyword evidence="1" id="KW-0031">Aminopeptidase</keyword>
<accession>A0A7C2BJR4</accession>
<keyword evidence="1" id="KW-0378">Hydrolase</keyword>
<dbReference type="CDD" id="cd08769">
    <property type="entry name" value="DAP_dppA_2"/>
    <property type="match status" value="1"/>
</dbReference>
<comment type="caution">
    <text evidence="1">The sequence shown here is derived from an EMBL/GenBank/DDBJ whole genome shotgun (WGS) entry which is preliminary data.</text>
</comment>
<dbReference type="GO" id="GO:0004177">
    <property type="term" value="F:aminopeptidase activity"/>
    <property type="evidence" value="ECO:0007669"/>
    <property type="project" value="UniProtKB-KW"/>
</dbReference>
<dbReference type="InterPro" id="IPR007035">
    <property type="entry name" value="Peptidase_M55"/>
</dbReference>
<dbReference type="Gene3D" id="3.40.50.10780">
    <property type="entry name" value="Dipeptide transport protein"/>
    <property type="match status" value="1"/>
</dbReference>
<dbReference type="InterPro" id="IPR027476">
    <property type="entry name" value="DppA_N"/>
</dbReference>
<gene>
    <name evidence="1" type="ORF">ENP55_00485</name>
</gene>
<reference evidence="1" key="1">
    <citation type="journal article" date="2020" name="mSystems">
        <title>Genome- and Community-Level Interaction Insights into Carbon Utilization and Element Cycling Functions of Hydrothermarchaeota in Hydrothermal Sediment.</title>
        <authorList>
            <person name="Zhou Z."/>
            <person name="Liu Y."/>
            <person name="Xu W."/>
            <person name="Pan J."/>
            <person name="Luo Z.H."/>
            <person name="Li M."/>
        </authorList>
    </citation>
    <scope>NUCLEOTIDE SEQUENCE [LARGE SCALE GENOMIC DNA]</scope>
    <source>
        <strain evidence="1">SpSt-23</strain>
    </source>
</reference>
<keyword evidence="1" id="KW-0645">Protease</keyword>
<organism evidence="1">
    <name type="scientific">Thermosphaera aggregans</name>
    <dbReference type="NCBI Taxonomy" id="54254"/>
    <lineage>
        <taxon>Archaea</taxon>
        <taxon>Thermoproteota</taxon>
        <taxon>Thermoprotei</taxon>
        <taxon>Desulfurococcales</taxon>
        <taxon>Desulfurococcaceae</taxon>
        <taxon>Thermosphaera</taxon>
    </lineage>
</organism>
<dbReference type="SUPFAM" id="SSF63992">
    <property type="entry name" value="Dipeptide transport protein"/>
    <property type="match status" value="1"/>
</dbReference>
<dbReference type="Pfam" id="PF04951">
    <property type="entry name" value="Peptidase_M55"/>
    <property type="match status" value="1"/>
</dbReference>